<name>A0A4R2BJC5_9BACI</name>
<accession>A0A4R2BJC5</accession>
<keyword evidence="2" id="KW-0808">Transferase</keyword>
<keyword evidence="3" id="KW-1185">Reference proteome</keyword>
<dbReference type="CDD" id="cd04301">
    <property type="entry name" value="NAT_SF"/>
    <property type="match status" value="1"/>
</dbReference>
<reference evidence="2 3" key="1">
    <citation type="journal article" date="2015" name="Stand. Genomic Sci.">
        <title>Genomic Encyclopedia of Bacterial and Archaeal Type Strains, Phase III: the genomes of soil and plant-associated and newly described type strains.</title>
        <authorList>
            <person name="Whitman W.B."/>
            <person name="Woyke T."/>
            <person name="Klenk H.P."/>
            <person name="Zhou Y."/>
            <person name="Lilburn T.G."/>
            <person name="Beck B.J."/>
            <person name="De Vos P."/>
            <person name="Vandamme P."/>
            <person name="Eisen J.A."/>
            <person name="Garrity G."/>
            <person name="Hugenholtz P."/>
            <person name="Kyrpides N.C."/>
        </authorList>
    </citation>
    <scope>NUCLEOTIDE SEQUENCE [LARGE SCALE GENOMIC DNA]</scope>
    <source>
        <strain evidence="2 3">CV53</strain>
    </source>
</reference>
<organism evidence="2 3">
    <name type="scientific">Mesobacillus foraminis</name>
    <dbReference type="NCBI Taxonomy" id="279826"/>
    <lineage>
        <taxon>Bacteria</taxon>
        <taxon>Bacillati</taxon>
        <taxon>Bacillota</taxon>
        <taxon>Bacilli</taxon>
        <taxon>Bacillales</taxon>
        <taxon>Bacillaceae</taxon>
        <taxon>Mesobacillus</taxon>
    </lineage>
</organism>
<gene>
    <name evidence="2" type="ORF">EV146_104181</name>
</gene>
<dbReference type="GO" id="GO:0016747">
    <property type="term" value="F:acyltransferase activity, transferring groups other than amino-acyl groups"/>
    <property type="evidence" value="ECO:0007669"/>
    <property type="project" value="InterPro"/>
</dbReference>
<dbReference type="Pfam" id="PF00583">
    <property type="entry name" value="Acetyltransf_1"/>
    <property type="match status" value="1"/>
</dbReference>
<dbReference type="RefSeq" id="WP_132004222.1">
    <property type="nucleotide sequence ID" value="NZ_JABUHM010000009.1"/>
</dbReference>
<dbReference type="InterPro" id="IPR000182">
    <property type="entry name" value="GNAT_dom"/>
</dbReference>
<dbReference type="SUPFAM" id="SSF55729">
    <property type="entry name" value="Acyl-CoA N-acyltransferases (Nat)"/>
    <property type="match status" value="1"/>
</dbReference>
<dbReference type="Gene3D" id="1.10.1780.10">
    <property type="entry name" value="Clp, N-terminal domain"/>
    <property type="match status" value="1"/>
</dbReference>
<dbReference type="PROSITE" id="PS51186">
    <property type="entry name" value="GNAT"/>
    <property type="match status" value="1"/>
</dbReference>
<evidence type="ECO:0000313" key="3">
    <source>
        <dbReference type="Proteomes" id="UP000295689"/>
    </source>
</evidence>
<proteinExistence type="predicted"/>
<dbReference type="InterPro" id="IPR016181">
    <property type="entry name" value="Acyl_CoA_acyltransferase"/>
</dbReference>
<sequence length="291" mass="32637">MNDHSGMENKFKHTERTLRIFTYAETEAKKTNSVIYPIHLLIGTLIERTGVCRELHSKYPDLLDVLTEHSLKKQPSSEQIPGCPPFSCPLSISTKQVLDHAFQAMERYNQVYINEGLIINAIIKLPEALTTSVKDVLDMEGILGIMSVPRDMIVPLKNYSFPYMKNSKADVRKADNDLAPSLIDFVRSNFGQAWLDSINNGLRNEKNQIYIAYINGKIVGFACFDSVQNKKGVFGPMGTAKTERAKGIGTQLLHHCLHAMKETGYEYAIISEAGPLEFYEKACSALVIPTF</sequence>
<dbReference type="InterPro" id="IPR036628">
    <property type="entry name" value="Clp_N_dom_sf"/>
</dbReference>
<evidence type="ECO:0000259" key="1">
    <source>
        <dbReference type="PROSITE" id="PS51186"/>
    </source>
</evidence>
<dbReference type="Gene3D" id="3.40.630.30">
    <property type="match status" value="1"/>
</dbReference>
<dbReference type="Proteomes" id="UP000295689">
    <property type="component" value="Unassembled WGS sequence"/>
</dbReference>
<feature type="domain" description="N-acetyltransferase" evidence="1">
    <location>
        <begin position="169"/>
        <end position="291"/>
    </location>
</feature>
<protein>
    <submittedName>
        <fullName evidence="2">Acetyltransferase (GNAT) family protein</fullName>
    </submittedName>
</protein>
<dbReference type="AlphaFoldDB" id="A0A4R2BJC5"/>
<evidence type="ECO:0000313" key="2">
    <source>
        <dbReference type="EMBL" id="TCN26074.1"/>
    </source>
</evidence>
<comment type="caution">
    <text evidence="2">The sequence shown here is derived from an EMBL/GenBank/DDBJ whole genome shotgun (WGS) entry which is preliminary data.</text>
</comment>
<dbReference type="SUPFAM" id="SSF81923">
    <property type="entry name" value="Double Clp-N motif"/>
    <property type="match status" value="1"/>
</dbReference>
<dbReference type="EMBL" id="SLVV01000004">
    <property type="protein sequence ID" value="TCN26074.1"/>
    <property type="molecule type" value="Genomic_DNA"/>
</dbReference>